<dbReference type="PANTHER" id="PTHR42985">
    <property type="entry name" value="SODIUM-COUPLED MONOCARBOXYLATE TRANSPORTER"/>
    <property type="match status" value="1"/>
</dbReference>
<evidence type="ECO:0000256" key="4">
    <source>
        <dbReference type="ARBA" id="ARBA00022475"/>
    </source>
</evidence>
<dbReference type="Gene3D" id="1.20.1730.10">
    <property type="entry name" value="Sodium/glucose cotransporter"/>
    <property type="match status" value="3"/>
</dbReference>
<evidence type="ECO:0000256" key="1">
    <source>
        <dbReference type="ARBA" id="ARBA00004651"/>
    </source>
</evidence>
<gene>
    <name evidence="13" type="ORF">RUM44_011008</name>
</gene>
<evidence type="ECO:0000256" key="11">
    <source>
        <dbReference type="RuleBase" id="RU362091"/>
    </source>
</evidence>
<dbReference type="InterPro" id="IPR001734">
    <property type="entry name" value="Na/solute_symporter"/>
</dbReference>
<evidence type="ECO:0000256" key="2">
    <source>
        <dbReference type="ARBA" id="ARBA00006434"/>
    </source>
</evidence>
<keyword evidence="6 12" id="KW-1133">Transmembrane helix</keyword>
<keyword evidence="9 12" id="KW-0472">Membrane</keyword>
<name>A0ABR1ANT4_POLSC</name>
<organism evidence="13 14">
    <name type="scientific">Polyplax serrata</name>
    <name type="common">Common mouse louse</name>
    <dbReference type="NCBI Taxonomy" id="468196"/>
    <lineage>
        <taxon>Eukaryota</taxon>
        <taxon>Metazoa</taxon>
        <taxon>Ecdysozoa</taxon>
        <taxon>Arthropoda</taxon>
        <taxon>Hexapoda</taxon>
        <taxon>Insecta</taxon>
        <taxon>Pterygota</taxon>
        <taxon>Neoptera</taxon>
        <taxon>Paraneoptera</taxon>
        <taxon>Psocodea</taxon>
        <taxon>Troctomorpha</taxon>
        <taxon>Phthiraptera</taxon>
        <taxon>Anoplura</taxon>
        <taxon>Polyplacidae</taxon>
        <taxon>Polyplax</taxon>
    </lineage>
</organism>
<feature type="transmembrane region" description="Helical" evidence="12">
    <location>
        <begin position="303"/>
        <end position="323"/>
    </location>
</feature>
<feature type="transmembrane region" description="Helical" evidence="12">
    <location>
        <begin position="60"/>
        <end position="78"/>
    </location>
</feature>
<evidence type="ECO:0000256" key="3">
    <source>
        <dbReference type="ARBA" id="ARBA00022448"/>
    </source>
</evidence>
<keyword evidence="5 12" id="KW-0812">Transmembrane</keyword>
<keyword evidence="7" id="KW-0915">Sodium</keyword>
<keyword evidence="8" id="KW-0406">Ion transport</keyword>
<proteinExistence type="inferred from homology"/>
<dbReference type="Proteomes" id="UP001359485">
    <property type="component" value="Unassembled WGS sequence"/>
</dbReference>
<dbReference type="PROSITE" id="PS50283">
    <property type="entry name" value="NA_SOLUT_SYMP_3"/>
    <property type="match status" value="1"/>
</dbReference>
<feature type="transmembrane region" description="Helical" evidence="12">
    <location>
        <begin position="199"/>
        <end position="224"/>
    </location>
</feature>
<comment type="similarity">
    <text evidence="2 11">Belongs to the sodium:solute symporter (SSF) (TC 2.A.21) family.</text>
</comment>
<dbReference type="Pfam" id="PF00474">
    <property type="entry name" value="SSF"/>
    <property type="match status" value="2"/>
</dbReference>
<keyword evidence="3" id="KW-0813">Transport</keyword>
<evidence type="ECO:0000256" key="12">
    <source>
        <dbReference type="SAM" id="Phobius"/>
    </source>
</evidence>
<dbReference type="PROSITE" id="PS51257">
    <property type="entry name" value="PROKAR_LIPOPROTEIN"/>
    <property type="match status" value="1"/>
</dbReference>
<accession>A0ABR1ANT4</accession>
<feature type="transmembrane region" description="Helical" evidence="12">
    <location>
        <begin position="133"/>
        <end position="153"/>
    </location>
</feature>
<dbReference type="PANTHER" id="PTHR42985:SF5">
    <property type="entry name" value="FI02094P-RELATED"/>
    <property type="match status" value="1"/>
</dbReference>
<keyword evidence="14" id="KW-1185">Reference proteome</keyword>
<feature type="transmembrane region" description="Helical" evidence="12">
    <location>
        <begin position="20"/>
        <end position="39"/>
    </location>
</feature>
<feature type="transmembrane region" description="Helical" evidence="12">
    <location>
        <begin position="329"/>
        <end position="350"/>
    </location>
</feature>
<feature type="transmembrane region" description="Helical" evidence="12">
    <location>
        <begin position="259"/>
        <end position="283"/>
    </location>
</feature>
<feature type="transmembrane region" description="Helical" evidence="12">
    <location>
        <begin position="159"/>
        <end position="178"/>
    </location>
</feature>
<sequence>MNETKWSTEPPLENFGTFDYIVFVFMLLACAGIGLFYALRGKKSGDAETELLMGGRNMKVFPIGMSLVASFISGITLLGNPTEAYLHGTAYFFIIITLLLISLPAVHIFLPVFHDMQLASTYEYLERRFDRRLRYFGSVLFTIGMGGLKAVVWTDVIQSIIMVGATILVVVKGSIDSGGFHVVWKRAWDSGRIELPRAFWTFIAGTGFIIVLCGYSGLVVYSMYHDCDPLTTKRAKAKDQLLPLLVTKVLGDFPGMPGLFVAGIFSAALSSLSTGLNSMSAIVLEDFVKPSINKKMSNRTVELIIKAVVLIFGAVCVALVFVVERLGTVLQGALYGGIIGIICSGVVVFGGQRAMASGNLVYPGKPLSIDGCDYAHNATIVNLVVAAEAGDVFPLYKMSYLWYPIFGSLITFTSGVIISYFTGFTDLSQLNEMLITPPLRKFLSMKRFSGVKTDVPEAVKMLDTEATEVKSLDKT</sequence>
<feature type="transmembrane region" description="Helical" evidence="12">
    <location>
        <begin position="400"/>
        <end position="421"/>
    </location>
</feature>
<evidence type="ECO:0000256" key="10">
    <source>
        <dbReference type="ARBA" id="ARBA00023201"/>
    </source>
</evidence>
<evidence type="ECO:0000313" key="14">
    <source>
        <dbReference type="Proteomes" id="UP001359485"/>
    </source>
</evidence>
<keyword evidence="4" id="KW-1003">Cell membrane</keyword>
<evidence type="ECO:0000256" key="6">
    <source>
        <dbReference type="ARBA" id="ARBA00022989"/>
    </source>
</evidence>
<evidence type="ECO:0000256" key="9">
    <source>
        <dbReference type="ARBA" id="ARBA00023136"/>
    </source>
</evidence>
<keyword evidence="10" id="KW-0739">Sodium transport</keyword>
<comment type="subcellular location">
    <subcellularLocation>
        <location evidence="1">Cell membrane</location>
        <topology evidence="1">Multi-pass membrane protein</topology>
    </subcellularLocation>
</comment>
<evidence type="ECO:0000313" key="13">
    <source>
        <dbReference type="EMBL" id="KAK6624150.1"/>
    </source>
</evidence>
<protein>
    <recommendedName>
        <fullName evidence="15">Sodium/solute symporter</fullName>
    </recommendedName>
</protein>
<evidence type="ECO:0000256" key="7">
    <source>
        <dbReference type="ARBA" id="ARBA00023053"/>
    </source>
</evidence>
<dbReference type="EMBL" id="JAWJWF010000046">
    <property type="protein sequence ID" value="KAK6624150.1"/>
    <property type="molecule type" value="Genomic_DNA"/>
</dbReference>
<evidence type="ECO:0008006" key="15">
    <source>
        <dbReference type="Google" id="ProtNLM"/>
    </source>
</evidence>
<feature type="transmembrane region" description="Helical" evidence="12">
    <location>
        <begin position="90"/>
        <end position="113"/>
    </location>
</feature>
<comment type="caution">
    <text evidence="13">The sequence shown here is derived from an EMBL/GenBank/DDBJ whole genome shotgun (WGS) entry which is preliminary data.</text>
</comment>
<reference evidence="13 14" key="1">
    <citation type="submission" date="2023-09" db="EMBL/GenBank/DDBJ databases">
        <title>Genomes of two closely related lineages of the louse Polyplax serrata with different host specificities.</title>
        <authorList>
            <person name="Martinu J."/>
            <person name="Tarabai H."/>
            <person name="Stefka J."/>
            <person name="Hypsa V."/>
        </authorList>
    </citation>
    <scope>NUCLEOTIDE SEQUENCE [LARGE SCALE GENOMIC DNA]</scope>
    <source>
        <strain evidence="13">98ZLc_SE</strain>
    </source>
</reference>
<evidence type="ECO:0000256" key="8">
    <source>
        <dbReference type="ARBA" id="ARBA00023065"/>
    </source>
</evidence>
<dbReference type="InterPro" id="IPR038377">
    <property type="entry name" value="Na/Glc_symporter_sf"/>
</dbReference>
<dbReference type="InterPro" id="IPR051163">
    <property type="entry name" value="Sodium:Solute_Symporter_SSF"/>
</dbReference>
<evidence type="ECO:0000256" key="5">
    <source>
        <dbReference type="ARBA" id="ARBA00022692"/>
    </source>
</evidence>